<name>A0A060BTC3_9FIRM</name>
<keyword evidence="3" id="KW-0119">Carbohydrate metabolism</keyword>
<proteinExistence type="inferred from homology"/>
<feature type="non-terminal residue" evidence="7">
    <location>
        <position position="156"/>
    </location>
</feature>
<keyword evidence="1" id="KW-0732">Signal</keyword>
<organism evidence="7">
    <name type="scientific">uncultured Caldicellulosiruptor sp</name>
    <dbReference type="NCBI Taxonomy" id="569407"/>
    <lineage>
        <taxon>Bacteria</taxon>
        <taxon>Bacillati</taxon>
        <taxon>Bacillota</taxon>
        <taxon>Bacillota incertae sedis</taxon>
        <taxon>Caldicellulosiruptorales</taxon>
        <taxon>Caldicellulosiruptoraceae</taxon>
        <taxon>Caldicellulosiruptor</taxon>
        <taxon>environmental samples</taxon>
    </lineage>
</organism>
<evidence type="ECO:0000256" key="4">
    <source>
        <dbReference type="ARBA" id="ARBA00023295"/>
    </source>
</evidence>
<dbReference type="EMBL" id="KF116521">
    <property type="protein sequence ID" value="AIA83766.1"/>
    <property type="molecule type" value="Genomic_DNA"/>
</dbReference>
<dbReference type="Gene3D" id="2.130.10.10">
    <property type="entry name" value="YVTN repeat-like/Quinoprotein amine dehydrogenase"/>
    <property type="match status" value="1"/>
</dbReference>
<evidence type="ECO:0000256" key="5">
    <source>
        <dbReference type="ARBA" id="ARBA00023326"/>
    </source>
</evidence>
<dbReference type="PANTHER" id="PTHR43739">
    <property type="entry name" value="XYLOGLUCANASE (EUROFUNG)"/>
    <property type="match status" value="1"/>
</dbReference>
<reference evidence="7" key="1">
    <citation type="journal article" date="2013" name="Environ. Microbiol.">
        <title>Seasonally variable intestinal metagenomes of the red palm weevil (Rhynchophorus ferrugineus).</title>
        <authorList>
            <person name="Jia S."/>
            <person name="Zhang X."/>
            <person name="Zhang G."/>
            <person name="Yin A."/>
            <person name="Zhang S."/>
            <person name="Li F."/>
            <person name="Wang L."/>
            <person name="Zhao D."/>
            <person name="Yun Q."/>
            <person name="Tala"/>
            <person name="Wang J."/>
            <person name="Sun G."/>
            <person name="Baabdullah M."/>
            <person name="Yu X."/>
            <person name="Hu S."/>
            <person name="Al-Mssallem I.S."/>
            <person name="Yu J."/>
        </authorList>
    </citation>
    <scope>NUCLEOTIDE SEQUENCE</scope>
</reference>
<keyword evidence="4" id="KW-0326">Glycosidase</keyword>
<keyword evidence="2" id="KW-0378">Hydrolase</keyword>
<keyword evidence="5" id="KW-0624">Polysaccharide degradation</keyword>
<dbReference type="InterPro" id="IPR052025">
    <property type="entry name" value="Xyloglucanase_GH74"/>
</dbReference>
<sequence>MEQYVAPCLISPTTGTAHLISGLYDVGGFVHTDLDTAPESSYTSPTFSGTTCIDYAELNPSKYVRVGNTTDSTIKHIGISNDTGENWYAVSDCWTPTNSDDNRCGGYVAMAADGSNIVWAPDNDTAACYSKDTGSSWTKCSGLPTGCIVASDRVNP</sequence>
<dbReference type="InterPro" id="IPR015943">
    <property type="entry name" value="WD40/YVTN_repeat-like_dom_sf"/>
</dbReference>
<dbReference type="GO" id="GO:0010411">
    <property type="term" value="P:xyloglucan metabolic process"/>
    <property type="evidence" value="ECO:0007669"/>
    <property type="project" value="TreeGrafter"/>
</dbReference>
<evidence type="ECO:0000256" key="3">
    <source>
        <dbReference type="ARBA" id="ARBA00023277"/>
    </source>
</evidence>
<protein>
    <submittedName>
        <fullName evidence="7">CAZy families CBM3|GH74 protein</fullName>
    </submittedName>
</protein>
<evidence type="ECO:0000256" key="2">
    <source>
        <dbReference type="ARBA" id="ARBA00022801"/>
    </source>
</evidence>
<evidence type="ECO:0000256" key="6">
    <source>
        <dbReference type="ARBA" id="ARBA00037986"/>
    </source>
</evidence>
<dbReference type="AlphaFoldDB" id="A0A060BTC3"/>
<evidence type="ECO:0000313" key="7">
    <source>
        <dbReference type="EMBL" id="AIA83766.1"/>
    </source>
</evidence>
<evidence type="ECO:0000256" key="1">
    <source>
        <dbReference type="ARBA" id="ARBA00022729"/>
    </source>
</evidence>
<comment type="similarity">
    <text evidence="6">Belongs to the glycosyl hydrolase 74 family.</text>
</comment>
<dbReference type="PANTHER" id="PTHR43739:SF2">
    <property type="entry name" value="OLIGOXYLOGLUCAN-REDUCING END-SPECIFIC XYLOGLUCANASE-RELATED"/>
    <property type="match status" value="1"/>
</dbReference>
<dbReference type="GO" id="GO:0016798">
    <property type="term" value="F:hydrolase activity, acting on glycosyl bonds"/>
    <property type="evidence" value="ECO:0007669"/>
    <property type="project" value="UniProtKB-KW"/>
</dbReference>
<dbReference type="SUPFAM" id="SSF110296">
    <property type="entry name" value="Oligoxyloglucan reducing end-specific cellobiohydrolase"/>
    <property type="match status" value="1"/>
</dbReference>
<accession>A0A060BTC3</accession>
<dbReference type="GO" id="GO:0000272">
    <property type="term" value="P:polysaccharide catabolic process"/>
    <property type="evidence" value="ECO:0007669"/>
    <property type="project" value="UniProtKB-KW"/>
</dbReference>